<evidence type="ECO:0000313" key="3">
    <source>
        <dbReference type="EMBL" id="KAL0491948.1"/>
    </source>
</evidence>
<feature type="transmembrane region" description="Helical" evidence="1">
    <location>
        <begin position="456"/>
        <end position="478"/>
    </location>
</feature>
<organism evidence="3 4">
    <name type="scientific">Acrasis kona</name>
    <dbReference type="NCBI Taxonomy" id="1008807"/>
    <lineage>
        <taxon>Eukaryota</taxon>
        <taxon>Discoba</taxon>
        <taxon>Heterolobosea</taxon>
        <taxon>Tetramitia</taxon>
        <taxon>Eutetramitia</taxon>
        <taxon>Acrasidae</taxon>
        <taxon>Acrasis</taxon>
    </lineage>
</organism>
<evidence type="ECO:0000256" key="1">
    <source>
        <dbReference type="SAM" id="Phobius"/>
    </source>
</evidence>
<keyword evidence="1 3" id="KW-0812">Transmembrane</keyword>
<keyword evidence="2" id="KW-0732">Signal</keyword>
<evidence type="ECO:0000313" key="4">
    <source>
        <dbReference type="Proteomes" id="UP001431209"/>
    </source>
</evidence>
<feature type="chain" id="PRO_5043935194" evidence="2">
    <location>
        <begin position="30"/>
        <end position="509"/>
    </location>
</feature>
<dbReference type="InterPro" id="IPR040283">
    <property type="entry name" value="DDB_G0292058-like"/>
</dbReference>
<feature type="transmembrane region" description="Helical" evidence="1">
    <location>
        <begin position="272"/>
        <end position="291"/>
    </location>
</feature>
<reference evidence="3 4" key="1">
    <citation type="submission" date="2024-03" db="EMBL/GenBank/DDBJ databases">
        <title>The Acrasis kona genome and developmental transcriptomes reveal deep origins of eukaryotic multicellular pathways.</title>
        <authorList>
            <person name="Sheikh S."/>
            <person name="Fu C.-J."/>
            <person name="Brown M.W."/>
            <person name="Baldauf S.L."/>
        </authorList>
    </citation>
    <scope>NUCLEOTIDE SEQUENCE [LARGE SCALE GENOMIC DNA]</scope>
    <source>
        <strain evidence="3 4">ATCC MYA-3509</strain>
    </source>
</reference>
<keyword evidence="1" id="KW-1133">Transmembrane helix</keyword>
<keyword evidence="1" id="KW-0472">Membrane</keyword>
<dbReference type="EMBL" id="JAOPGA020001891">
    <property type="protein sequence ID" value="KAL0491948.1"/>
    <property type="molecule type" value="Genomic_DNA"/>
</dbReference>
<feature type="transmembrane region" description="Helical" evidence="1">
    <location>
        <begin position="130"/>
        <end position="154"/>
    </location>
</feature>
<name>A0AAW2ZSM8_9EUKA</name>
<evidence type="ECO:0000256" key="2">
    <source>
        <dbReference type="SAM" id="SignalP"/>
    </source>
</evidence>
<dbReference type="GO" id="GO:0016020">
    <property type="term" value="C:membrane"/>
    <property type="evidence" value="ECO:0007669"/>
    <property type="project" value="TreeGrafter"/>
</dbReference>
<dbReference type="PANTHER" id="PTHR31414">
    <property type="entry name" value="TRANSMEMBRANE PROTEIN DDB_G0292058"/>
    <property type="match status" value="1"/>
</dbReference>
<protein>
    <submittedName>
        <fullName evidence="3">5 TM domain-containing transmembrane protein</fullName>
    </submittedName>
</protein>
<keyword evidence="4" id="KW-1185">Reference proteome</keyword>
<dbReference type="PANTHER" id="PTHR31414:SF18">
    <property type="entry name" value="TRANSMEMBRANE PROTEIN-RELATED"/>
    <property type="match status" value="1"/>
</dbReference>
<dbReference type="AlphaFoldDB" id="A0AAW2ZSM8"/>
<gene>
    <name evidence="3" type="ORF">AKO1_000479</name>
</gene>
<sequence>MNESHTVIRPLRARAILLLLLLYIHYSHCQDTTTTSNNIGRGVAPIRQSVKRTTFSTKSLPIQFDPSNGEYWESMGVLAMLGACLIVLSFVLMVMLPILTGFRLLGGAEPMVGFHRGRDRKKPYPSSHRTILLLLFVITFVLVTGVIGLCYTVNSVLMDDFEMARISVKSSQARLYKNTLEMYLVFLKLDVILNVTTSPELQTILNVMASLTSAQQEAMNNTLVRDVGRVNKVRSNVLYFVLAVMLLPSILGILGGSLVMHDCASVARTISWYSVLICWIVFTIHLPAASIGSDLCKEMNDYMAYGNSTNKITVPTSNNNDFISQIGNGVQSVVVGYLDVVSHCARNKTFIPGIGLDQSIVSGQLLYINQLLRNADSDRTWYNYDISNVSNAMYLPILTNNTVLRDNIKYNIQLTFFMQQSVDNVTIYNNCTHVESAYQQVQSSFCVNCINAMDSIWFLFFILGCLNTIVVVICNLAYKRFRRKKYVVPRLKSNFRMGGVYVRINHKLL</sequence>
<proteinExistence type="predicted"/>
<accession>A0AAW2ZSM8</accession>
<dbReference type="Proteomes" id="UP001431209">
    <property type="component" value="Unassembled WGS sequence"/>
</dbReference>
<feature type="transmembrane region" description="Helical" evidence="1">
    <location>
        <begin position="237"/>
        <end position="260"/>
    </location>
</feature>
<feature type="transmembrane region" description="Helical" evidence="1">
    <location>
        <begin position="77"/>
        <end position="99"/>
    </location>
</feature>
<comment type="caution">
    <text evidence="3">The sequence shown here is derived from an EMBL/GenBank/DDBJ whole genome shotgun (WGS) entry which is preliminary data.</text>
</comment>
<feature type="signal peptide" evidence="2">
    <location>
        <begin position="1"/>
        <end position="29"/>
    </location>
</feature>